<name>A0A1W1I470_9BACT</name>
<dbReference type="AlphaFoldDB" id="A0A1W1I470"/>
<accession>A0A1W1I470</accession>
<dbReference type="GO" id="GO:0003677">
    <property type="term" value="F:DNA binding"/>
    <property type="evidence" value="ECO:0007669"/>
    <property type="project" value="InterPro"/>
</dbReference>
<dbReference type="SUPFAM" id="SSF46955">
    <property type="entry name" value="Putative DNA-binding domain"/>
    <property type="match status" value="1"/>
</dbReference>
<dbReference type="InterPro" id="IPR009061">
    <property type="entry name" value="DNA-bd_dom_put_sf"/>
</dbReference>
<dbReference type="Proteomes" id="UP000192042">
    <property type="component" value="Chromosome I"/>
</dbReference>
<organism evidence="2 3">
    <name type="scientific">Nitrospira japonica</name>
    <dbReference type="NCBI Taxonomy" id="1325564"/>
    <lineage>
        <taxon>Bacteria</taxon>
        <taxon>Pseudomonadati</taxon>
        <taxon>Nitrospirota</taxon>
        <taxon>Nitrospiria</taxon>
        <taxon>Nitrospirales</taxon>
        <taxon>Nitrospiraceae</taxon>
        <taxon>Nitrospira</taxon>
    </lineage>
</organism>
<dbReference type="InterPro" id="IPR041657">
    <property type="entry name" value="HTH_17"/>
</dbReference>
<dbReference type="NCBIfam" id="TIGR01764">
    <property type="entry name" value="excise"/>
    <property type="match status" value="1"/>
</dbReference>
<evidence type="ECO:0000313" key="3">
    <source>
        <dbReference type="Proteomes" id="UP000192042"/>
    </source>
</evidence>
<evidence type="ECO:0000313" key="2">
    <source>
        <dbReference type="EMBL" id="SLM47817.1"/>
    </source>
</evidence>
<dbReference type="STRING" id="1325564.NSJP_1645"/>
<protein>
    <recommendedName>
        <fullName evidence="1">Helix-turn-helix domain-containing protein</fullName>
    </recommendedName>
</protein>
<dbReference type="EMBL" id="LT828648">
    <property type="protein sequence ID" value="SLM47817.1"/>
    <property type="molecule type" value="Genomic_DNA"/>
</dbReference>
<evidence type="ECO:0000259" key="1">
    <source>
        <dbReference type="Pfam" id="PF12728"/>
    </source>
</evidence>
<sequence>MEKTLFRVGEAADFLSVSRWTIYRWLEQGKLRGTKIGKGSIRVFRDSLDGLIQQNRTDDWTRSSVPAAKWPSTVAATAMHPLGDTDRS</sequence>
<reference evidence="2 3" key="1">
    <citation type="submission" date="2017-03" db="EMBL/GenBank/DDBJ databases">
        <authorList>
            <person name="Afonso C.L."/>
            <person name="Miller P.J."/>
            <person name="Scott M.A."/>
            <person name="Spackman E."/>
            <person name="Goraichik I."/>
            <person name="Dimitrov K.M."/>
            <person name="Suarez D.L."/>
            <person name="Swayne D.E."/>
        </authorList>
    </citation>
    <scope>NUCLEOTIDE SEQUENCE [LARGE SCALE GENOMIC DNA]</scope>
    <source>
        <strain evidence="2">Genome sequencing of Nitrospira japonica strain NJ11</strain>
    </source>
</reference>
<feature type="domain" description="Helix-turn-helix" evidence="1">
    <location>
        <begin position="6"/>
        <end position="56"/>
    </location>
</feature>
<dbReference type="KEGG" id="nja:NSJP_1645"/>
<dbReference type="Pfam" id="PF12728">
    <property type="entry name" value="HTH_17"/>
    <property type="match status" value="1"/>
</dbReference>
<dbReference type="InterPro" id="IPR010093">
    <property type="entry name" value="SinI_DNA-bd"/>
</dbReference>
<proteinExistence type="predicted"/>
<dbReference type="RefSeq" id="WP_080886291.1">
    <property type="nucleotide sequence ID" value="NZ_LT828648.1"/>
</dbReference>
<dbReference type="OrthoDB" id="9800023at2"/>
<keyword evidence="3" id="KW-1185">Reference proteome</keyword>
<gene>
    <name evidence="2" type="ORF">NSJP_1645</name>
</gene>